<feature type="compositionally biased region" description="Basic and acidic residues" evidence="1">
    <location>
        <begin position="71"/>
        <end position="80"/>
    </location>
</feature>
<dbReference type="EMBL" id="GL876973">
    <property type="protein sequence ID" value="KLU89734.1"/>
    <property type="molecule type" value="Genomic_DNA"/>
</dbReference>
<reference evidence="3" key="4">
    <citation type="journal article" date="2015" name="G3 (Bethesda)">
        <title>Genome sequences of three phytopathogenic species of the Magnaporthaceae family of fungi.</title>
        <authorList>
            <person name="Okagaki L.H."/>
            <person name="Nunes C.C."/>
            <person name="Sailsbery J."/>
            <person name="Clay B."/>
            <person name="Brown D."/>
            <person name="John T."/>
            <person name="Oh Y."/>
            <person name="Young N."/>
            <person name="Fitzgerald M."/>
            <person name="Haas B.J."/>
            <person name="Zeng Q."/>
            <person name="Young S."/>
            <person name="Adiconis X."/>
            <person name="Fan L."/>
            <person name="Levin J.Z."/>
            <person name="Mitchell T.K."/>
            <person name="Okubara P.A."/>
            <person name="Farman M.L."/>
            <person name="Kohn L.M."/>
            <person name="Birren B."/>
            <person name="Ma L.-J."/>
            <person name="Dean R.A."/>
        </authorList>
    </citation>
    <scope>NUCLEOTIDE SEQUENCE</scope>
    <source>
        <strain evidence="3">ATCC 64411 / 73-15</strain>
    </source>
</reference>
<name>A0A0C4E817_MAGP6</name>
<reference evidence="2" key="3">
    <citation type="submission" date="2011-03" db="EMBL/GenBank/DDBJ databases">
        <title>Annotation of Magnaporthe poae ATCC 64411.</title>
        <authorList>
            <person name="Ma L.-J."/>
            <person name="Dead R."/>
            <person name="Young S.K."/>
            <person name="Zeng Q."/>
            <person name="Gargeya S."/>
            <person name="Fitzgerald M."/>
            <person name="Haas B."/>
            <person name="Abouelleil A."/>
            <person name="Alvarado L."/>
            <person name="Arachchi H.M."/>
            <person name="Berlin A."/>
            <person name="Brown A."/>
            <person name="Chapman S.B."/>
            <person name="Chen Z."/>
            <person name="Dunbar C."/>
            <person name="Freedman E."/>
            <person name="Gearin G."/>
            <person name="Gellesch M."/>
            <person name="Goldberg J."/>
            <person name="Griggs A."/>
            <person name="Gujja S."/>
            <person name="Heiman D."/>
            <person name="Howarth C."/>
            <person name="Larson L."/>
            <person name="Lui A."/>
            <person name="MacDonald P.J.P."/>
            <person name="Mehta T."/>
            <person name="Montmayeur A."/>
            <person name="Murphy C."/>
            <person name="Neiman D."/>
            <person name="Pearson M."/>
            <person name="Priest M."/>
            <person name="Roberts A."/>
            <person name="Saif S."/>
            <person name="Shea T."/>
            <person name="Shenoy N."/>
            <person name="Sisk P."/>
            <person name="Stolte C."/>
            <person name="Sykes S."/>
            <person name="Yandava C."/>
            <person name="Wortman J."/>
            <person name="Nusbaum C."/>
            <person name="Birren B."/>
        </authorList>
    </citation>
    <scope>NUCLEOTIDE SEQUENCE</scope>
    <source>
        <strain evidence="2">ATCC 64411</strain>
    </source>
</reference>
<proteinExistence type="predicted"/>
<sequence>MGSPTRASGQAARQPQRTRTHSSPACFFWSFLFHPSPGRHETMYYPRRKKDVFRGRQCEQNRSGNRRRGGARGEGRDKEKKTHRKTQTKGITGRGSRPVRPSHVDVGSQRLSRIFQFGIRVGWVLCSCSFVLCTRRHLPLLPRCPPTFFFLSAPSVSWVGGRRWADGRVCGRLGFFVFGDEVVECGVEGLCETTGSKKHLPCVWCAQLLGQRPGRAVLLCGKMDFCSWLVSQIGGTSSKACGSE</sequence>
<organism evidence="3 4">
    <name type="scientific">Magnaporthiopsis poae (strain ATCC 64411 / 73-15)</name>
    <name type="common">Kentucky bluegrass fungus</name>
    <name type="synonym">Magnaporthe poae</name>
    <dbReference type="NCBI Taxonomy" id="644358"/>
    <lineage>
        <taxon>Eukaryota</taxon>
        <taxon>Fungi</taxon>
        <taxon>Dikarya</taxon>
        <taxon>Ascomycota</taxon>
        <taxon>Pezizomycotina</taxon>
        <taxon>Sordariomycetes</taxon>
        <taxon>Sordariomycetidae</taxon>
        <taxon>Magnaporthales</taxon>
        <taxon>Magnaporthaceae</taxon>
        <taxon>Magnaporthiopsis</taxon>
    </lineage>
</organism>
<evidence type="ECO:0000313" key="3">
    <source>
        <dbReference type="EnsemblFungi" id="MAPG_08703T0"/>
    </source>
</evidence>
<feature type="region of interest" description="Disordered" evidence="1">
    <location>
        <begin position="1"/>
        <end position="20"/>
    </location>
</feature>
<gene>
    <name evidence="2" type="ORF">MAPG_08703</name>
</gene>
<dbReference type="AlphaFoldDB" id="A0A0C4E817"/>
<reference evidence="2" key="1">
    <citation type="submission" date="2010-05" db="EMBL/GenBank/DDBJ databases">
        <title>The Genome Sequence of Magnaporthe poae strain ATCC 64411.</title>
        <authorList>
            <consortium name="The Broad Institute Genome Sequencing Platform"/>
            <consortium name="Broad Institute Genome Sequencing Center for Infectious Disease"/>
            <person name="Ma L.-J."/>
            <person name="Dead R."/>
            <person name="Young S."/>
            <person name="Zeng Q."/>
            <person name="Koehrsen M."/>
            <person name="Alvarado L."/>
            <person name="Berlin A."/>
            <person name="Chapman S.B."/>
            <person name="Chen Z."/>
            <person name="Freedman E."/>
            <person name="Gellesch M."/>
            <person name="Goldberg J."/>
            <person name="Griggs A."/>
            <person name="Gujja S."/>
            <person name="Heilman E.R."/>
            <person name="Heiman D."/>
            <person name="Hepburn T."/>
            <person name="Howarth C."/>
            <person name="Jen D."/>
            <person name="Larson L."/>
            <person name="Mehta T."/>
            <person name="Neiman D."/>
            <person name="Pearson M."/>
            <person name="Roberts A."/>
            <person name="Saif S."/>
            <person name="Shea T."/>
            <person name="Shenoy N."/>
            <person name="Sisk P."/>
            <person name="Stolte C."/>
            <person name="Sykes S."/>
            <person name="Walk T."/>
            <person name="White J."/>
            <person name="Yandava C."/>
            <person name="Haas B."/>
            <person name="Nusbaum C."/>
            <person name="Birren B."/>
        </authorList>
    </citation>
    <scope>NUCLEOTIDE SEQUENCE</scope>
    <source>
        <strain evidence="2">ATCC 64411</strain>
    </source>
</reference>
<evidence type="ECO:0000313" key="4">
    <source>
        <dbReference type="Proteomes" id="UP000011715"/>
    </source>
</evidence>
<feature type="region of interest" description="Disordered" evidence="1">
    <location>
        <begin position="54"/>
        <end position="104"/>
    </location>
</feature>
<protein>
    <submittedName>
        <fullName evidence="2 3">Uncharacterized protein</fullName>
    </submittedName>
</protein>
<dbReference type="Proteomes" id="UP000011715">
    <property type="component" value="Unassembled WGS sequence"/>
</dbReference>
<reference evidence="3" key="5">
    <citation type="submission" date="2015-06" db="UniProtKB">
        <authorList>
            <consortium name="EnsemblFungi"/>
        </authorList>
    </citation>
    <scope>IDENTIFICATION</scope>
    <source>
        <strain evidence="3">ATCC 64411</strain>
    </source>
</reference>
<keyword evidence="4" id="KW-1185">Reference proteome</keyword>
<evidence type="ECO:0000256" key="1">
    <source>
        <dbReference type="SAM" id="MobiDB-lite"/>
    </source>
</evidence>
<dbReference type="EMBL" id="ADBL01002111">
    <property type="status" value="NOT_ANNOTATED_CDS"/>
    <property type="molecule type" value="Genomic_DNA"/>
</dbReference>
<evidence type="ECO:0000313" key="2">
    <source>
        <dbReference type="EMBL" id="KLU89734.1"/>
    </source>
</evidence>
<reference evidence="4" key="2">
    <citation type="submission" date="2010-05" db="EMBL/GenBank/DDBJ databases">
        <title>The genome sequence of Magnaporthe poae strain ATCC 64411.</title>
        <authorList>
            <person name="Ma L.-J."/>
            <person name="Dead R."/>
            <person name="Young S."/>
            <person name="Zeng Q."/>
            <person name="Koehrsen M."/>
            <person name="Alvarado L."/>
            <person name="Berlin A."/>
            <person name="Chapman S.B."/>
            <person name="Chen Z."/>
            <person name="Freedman E."/>
            <person name="Gellesch M."/>
            <person name="Goldberg J."/>
            <person name="Griggs A."/>
            <person name="Gujja S."/>
            <person name="Heilman E.R."/>
            <person name="Heiman D."/>
            <person name="Hepburn T."/>
            <person name="Howarth C."/>
            <person name="Jen D."/>
            <person name="Larson L."/>
            <person name="Mehta T."/>
            <person name="Neiman D."/>
            <person name="Pearson M."/>
            <person name="Roberts A."/>
            <person name="Saif S."/>
            <person name="Shea T."/>
            <person name="Shenoy N."/>
            <person name="Sisk P."/>
            <person name="Stolte C."/>
            <person name="Sykes S."/>
            <person name="Walk T."/>
            <person name="White J."/>
            <person name="Yandava C."/>
            <person name="Haas B."/>
            <person name="Nusbaum C."/>
            <person name="Birren B."/>
        </authorList>
    </citation>
    <scope>NUCLEOTIDE SEQUENCE [LARGE SCALE GENOMIC DNA]</scope>
    <source>
        <strain evidence="4">ATCC 64411 / 73-15</strain>
    </source>
</reference>
<accession>A0A0C4E817</accession>
<dbReference type="EnsemblFungi" id="MAPG_08703T0">
    <property type="protein sequence ID" value="MAPG_08703T0"/>
    <property type="gene ID" value="MAPG_08703"/>
</dbReference>
<dbReference type="VEuPathDB" id="FungiDB:MAPG_08703"/>